<keyword evidence="3 11" id="KW-0812">Transmembrane</keyword>
<evidence type="ECO:0000256" key="1">
    <source>
        <dbReference type="ARBA" id="ARBA00004141"/>
    </source>
</evidence>
<keyword evidence="5" id="KW-0406">Ion transport</keyword>
<gene>
    <name evidence="13" type="ordered locus">Adeg_1447</name>
</gene>
<evidence type="ECO:0000256" key="8">
    <source>
        <dbReference type="ARBA" id="ARBA00023214"/>
    </source>
</evidence>
<organism evidence="13 14">
    <name type="scientific">Ammonifex degensii (strain DSM 10501 / KC4)</name>
    <dbReference type="NCBI Taxonomy" id="429009"/>
    <lineage>
        <taxon>Bacteria</taxon>
        <taxon>Bacillati</taxon>
        <taxon>Bacillota</taxon>
        <taxon>Clostridia</taxon>
        <taxon>Thermoanaerobacterales</taxon>
        <taxon>Thermoanaerobacteraceae</taxon>
        <taxon>Ammonifex</taxon>
    </lineage>
</organism>
<dbReference type="InterPro" id="IPR014743">
    <property type="entry name" value="Cl-channel_core"/>
</dbReference>
<dbReference type="SUPFAM" id="SSF81340">
    <property type="entry name" value="Clc chloride channel"/>
    <property type="match status" value="1"/>
</dbReference>
<dbReference type="InterPro" id="IPR046342">
    <property type="entry name" value="CBS_dom_sf"/>
</dbReference>
<evidence type="ECO:0000256" key="7">
    <source>
        <dbReference type="ARBA" id="ARBA00023173"/>
    </source>
</evidence>
<evidence type="ECO:0000256" key="10">
    <source>
        <dbReference type="PROSITE-ProRule" id="PRU00703"/>
    </source>
</evidence>
<dbReference type="Gene3D" id="1.10.3080.10">
    <property type="entry name" value="Clc chloride channel"/>
    <property type="match status" value="1"/>
</dbReference>
<feature type="transmembrane region" description="Helical" evidence="11">
    <location>
        <begin position="207"/>
        <end position="226"/>
    </location>
</feature>
<dbReference type="Proteomes" id="UP000002620">
    <property type="component" value="Chromosome"/>
</dbReference>
<feature type="transmembrane region" description="Helical" evidence="11">
    <location>
        <begin position="378"/>
        <end position="403"/>
    </location>
</feature>
<dbReference type="PANTHER" id="PTHR43427">
    <property type="entry name" value="CHLORIDE CHANNEL PROTEIN CLC-E"/>
    <property type="match status" value="1"/>
</dbReference>
<dbReference type="KEGG" id="adg:Adeg_1447"/>
<evidence type="ECO:0000313" key="14">
    <source>
        <dbReference type="Proteomes" id="UP000002620"/>
    </source>
</evidence>
<dbReference type="AlphaFoldDB" id="C9R8B5"/>
<dbReference type="FunFam" id="1.10.3080.10:FF:000018">
    <property type="entry name" value="Chloride transporter, ClC family"/>
    <property type="match status" value="1"/>
</dbReference>
<feature type="transmembrane region" description="Helical" evidence="11">
    <location>
        <begin position="323"/>
        <end position="340"/>
    </location>
</feature>
<keyword evidence="6 11" id="KW-0472">Membrane</keyword>
<dbReference type="SMART" id="SM00116">
    <property type="entry name" value="CBS"/>
    <property type="match status" value="2"/>
</dbReference>
<evidence type="ECO:0000256" key="3">
    <source>
        <dbReference type="ARBA" id="ARBA00022692"/>
    </source>
</evidence>
<feature type="transmembrane region" description="Helical" evidence="11">
    <location>
        <begin position="347"/>
        <end position="366"/>
    </location>
</feature>
<evidence type="ECO:0000256" key="2">
    <source>
        <dbReference type="ARBA" id="ARBA00022448"/>
    </source>
</evidence>
<comment type="subcellular location">
    <subcellularLocation>
        <location evidence="1">Membrane</location>
        <topology evidence="1">Multi-pass membrane protein</topology>
    </subcellularLocation>
</comment>
<keyword evidence="8" id="KW-0868">Chloride</keyword>
<dbReference type="InterPro" id="IPR001807">
    <property type="entry name" value="ClC"/>
</dbReference>
<evidence type="ECO:0000256" key="4">
    <source>
        <dbReference type="ARBA" id="ARBA00022989"/>
    </source>
</evidence>
<dbReference type="eggNOG" id="COG0038">
    <property type="taxonomic scope" value="Bacteria"/>
</dbReference>
<keyword evidence="4 11" id="KW-1133">Transmembrane helix</keyword>
<dbReference type="Pfam" id="PF00654">
    <property type="entry name" value="Voltage_CLC"/>
    <property type="match status" value="1"/>
</dbReference>
<dbReference type="STRING" id="429009.Adeg_1447"/>
<keyword evidence="10" id="KW-0129">CBS domain</keyword>
<evidence type="ECO:0000256" key="5">
    <source>
        <dbReference type="ARBA" id="ARBA00023065"/>
    </source>
</evidence>
<keyword evidence="2" id="KW-0813">Transport</keyword>
<accession>C9R8B5</accession>
<feature type="transmembrane region" description="Helical" evidence="11">
    <location>
        <begin position="75"/>
        <end position="93"/>
    </location>
</feature>
<dbReference type="PRINTS" id="PR00762">
    <property type="entry name" value="CLCHANNEL"/>
</dbReference>
<evidence type="ECO:0000259" key="12">
    <source>
        <dbReference type="PROSITE" id="PS51371"/>
    </source>
</evidence>
<keyword evidence="7" id="KW-0869">Chloride channel</keyword>
<evidence type="ECO:0000313" key="13">
    <source>
        <dbReference type="EMBL" id="ACX52544.1"/>
    </source>
</evidence>
<keyword evidence="9" id="KW-0407">Ion channel</keyword>
<reference evidence="13 14" key="1">
    <citation type="submission" date="2009-10" db="EMBL/GenBank/DDBJ databases">
        <title>Complete sequence of chromosome of Ammonifex degensii KC4.</title>
        <authorList>
            <consortium name="US DOE Joint Genome Institute"/>
            <person name="Kerfeld C."/>
            <person name="Goodner B."/>
            <person name="Huber H."/>
            <person name="Stetter K."/>
            <person name="Lucas S."/>
            <person name="Copeland A."/>
            <person name="Lapidus A."/>
            <person name="Glavina del Rio T."/>
            <person name="Dalin E."/>
            <person name="Tice H."/>
            <person name="Bruce D."/>
            <person name="Goodwin L."/>
            <person name="Pitluck S."/>
            <person name="Saunders E."/>
            <person name="Brettin T."/>
            <person name="Detter J.C."/>
            <person name="Han C."/>
            <person name="Larimer F."/>
            <person name="Land M."/>
            <person name="Hauser L."/>
            <person name="Kyrpides N."/>
            <person name="Ovchinnikova G."/>
            <person name="Richardson P."/>
        </authorList>
    </citation>
    <scope>NUCLEOTIDE SEQUENCE [LARGE SCALE GENOMIC DNA]</scope>
    <source>
        <strain evidence="14">DSM 10501 / KC4</strain>
    </source>
</reference>
<sequence>MSSKGKVNNGLHQRYLAKWLLIAGSIGAVAGVGAIVFYEAIHLFTYLFLNLGAGFHPPEALGEGQPVVTEISRRWMIPVVTTLGGLLSGLIVFKFAPEAEGHGTDAAIDAFHHKEGIIRARVPLVKIIASAITIGSGGSAGREGPTAQIAAGFGSIMGQLLKLNTRDRCIALATGIGAGIGAIFKAPLGGALLSTEILYLEGFEVQALVPSFIASLIGYTIFASYAGYMPVFGWMSQNIAFDPVTLLYYALLGVLCGLIGILYTKTFYATRNFFKKINLPKWLKPAAGGLLVGIMGLFLPQVLGMGYGWLQLGMLNKPLPLDIVVLLIFAKILATSLTIGSGGSGGVFAPGLFIGGMVGTALWQLLHGMVGHLPASPQPFIVVGMMALFGAVAHAPLAVMFMVGEMTGSYTMLVPAMIAVGIAYVLVGNNTIYESQVPTPADSPAHRLDYYLPLLENIKVKEVMTANIPLVTIHTSVAEAEELVKKQKIKGLPIVAGESNYQLLGVITREDIIRVPPLQRAETNVGQVMSAPPIVIGPNETLDVALTIMSDNDIAFLPVVEENKVVGLITRRDIIRTYILAAQKAGATSTRTQQQMTA</sequence>
<evidence type="ECO:0000256" key="9">
    <source>
        <dbReference type="ARBA" id="ARBA00023303"/>
    </source>
</evidence>
<feature type="transmembrane region" description="Helical" evidence="11">
    <location>
        <begin position="285"/>
        <end position="303"/>
    </location>
</feature>
<dbReference type="Pfam" id="PF00571">
    <property type="entry name" value="CBS"/>
    <property type="match status" value="2"/>
</dbReference>
<dbReference type="SUPFAM" id="SSF54631">
    <property type="entry name" value="CBS-domain pair"/>
    <property type="match status" value="1"/>
</dbReference>
<feature type="domain" description="CBS" evidence="12">
    <location>
        <begin position="464"/>
        <end position="522"/>
    </location>
</feature>
<feature type="domain" description="CBS" evidence="12">
    <location>
        <begin position="529"/>
        <end position="588"/>
    </location>
</feature>
<evidence type="ECO:0000256" key="6">
    <source>
        <dbReference type="ARBA" id="ARBA00023136"/>
    </source>
</evidence>
<dbReference type="Gene3D" id="3.10.580.10">
    <property type="entry name" value="CBS-domain"/>
    <property type="match status" value="1"/>
</dbReference>
<keyword evidence="14" id="KW-1185">Reference proteome</keyword>
<proteinExistence type="predicted"/>
<dbReference type="CDD" id="cd00400">
    <property type="entry name" value="Voltage_gated_ClC"/>
    <property type="match status" value="1"/>
</dbReference>
<dbReference type="EMBL" id="CP001785">
    <property type="protein sequence ID" value="ACX52544.1"/>
    <property type="molecule type" value="Genomic_DNA"/>
</dbReference>
<dbReference type="GO" id="GO:0005254">
    <property type="term" value="F:chloride channel activity"/>
    <property type="evidence" value="ECO:0007669"/>
    <property type="project" value="UniProtKB-KW"/>
</dbReference>
<protein>
    <submittedName>
        <fullName evidence="13">Cl-channel voltage-gated family protein</fullName>
    </submittedName>
</protein>
<dbReference type="HOGENOM" id="CLU_015263_5_3_9"/>
<evidence type="ECO:0000256" key="11">
    <source>
        <dbReference type="SAM" id="Phobius"/>
    </source>
</evidence>
<dbReference type="InterPro" id="IPR050368">
    <property type="entry name" value="ClC-type_chloride_channel"/>
</dbReference>
<feature type="transmembrane region" description="Helical" evidence="11">
    <location>
        <begin position="246"/>
        <end position="264"/>
    </location>
</feature>
<dbReference type="eggNOG" id="COG0517">
    <property type="taxonomic scope" value="Bacteria"/>
</dbReference>
<feature type="transmembrane region" description="Helical" evidence="11">
    <location>
        <begin position="20"/>
        <end position="41"/>
    </location>
</feature>
<dbReference type="InterPro" id="IPR000644">
    <property type="entry name" value="CBS_dom"/>
</dbReference>
<dbReference type="GO" id="GO:0034707">
    <property type="term" value="C:chloride channel complex"/>
    <property type="evidence" value="ECO:0007669"/>
    <property type="project" value="UniProtKB-KW"/>
</dbReference>
<dbReference type="PROSITE" id="PS51371">
    <property type="entry name" value="CBS"/>
    <property type="match status" value="2"/>
</dbReference>
<name>C9R8B5_AMMDK</name>
<dbReference type="OrthoDB" id="9812438at2"/>
<dbReference type="PANTHER" id="PTHR43427:SF6">
    <property type="entry name" value="CHLORIDE CHANNEL PROTEIN CLC-E"/>
    <property type="match status" value="1"/>
</dbReference>
<dbReference type="RefSeq" id="WP_015739421.1">
    <property type="nucleotide sequence ID" value="NC_013385.1"/>
</dbReference>
<feature type="transmembrane region" description="Helical" evidence="11">
    <location>
        <begin position="410"/>
        <end position="427"/>
    </location>
</feature>